<dbReference type="GO" id="GO:0005634">
    <property type="term" value="C:nucleus"/>
    <property type="evidence" value="ECO:0007669"/>
    <property type="project" value="UniProtKB-SubCell"/>
</dbReference>
<evidence type="ECO:0000313" key="6">
    <source>
        <dbReference type="Proteomes" id="UP000001595"/>
    </source>
</evidence>
<dbReference type="FunFam" id="1.10.4020.10:FF:000001">
    <property type="entry name" value="zinc finger protein 263 isoform X1"/>
    <property type="match status" value="1"/>
</dbReference>
<dbReference type="CDD" id="cd07936">
    <property type="entry name" value="SCAN"/>
    <property type="match status" value="1"/>
</dbReference>
<gene>
    <name evidence="5" type="primary">ZKSCAN2</name>
</gene>
<dbReference type="InterPro" id="IPR050916">
    <property type="entry name" value="SCAN-C2H2_zinc_finger"/>
</dbReference>
<reference evidence="5 6" key="1">
    <citation type="submission" date="2008-02" db="EMBL/GenBank/DDBJ databases">
        <title>A 6x draft sequence assembly of the Pongo pygmaeus abelii genome.</title>
        <authorList>
            <person name="Wilson R.K."/>
            <person name="Mardis E."/>
        </authorList>
    </citation>
    <scope>NUCLEOTIDE SEQUENCE [LARGE SCALE GENOMIC DNA]</scope>
</reference>
<evidence type="ECO:0000256" key="1">
    <source>
        <dbReference type="ARBA" id="ARBA00023242"/>
    </source>
</evidence>
<dbReference type="Proteomes" id="UP000001595">
    <property type="component" value="Chromosome 16"/>
</dbReference>
<sequence>MAVALDSQIDAPLEVEGCLIMKVEKDPEWASEPILEGLDSSETFRKCFRQFCYEDVTGPHEAFSKLWELCCRWLKPEMRSKEQILELLVIEQFLTILPEKIQAWAQKQCPQSGEEAVALVVHLEKETGRLRQQVSSPVHLEKPAPLGAAWEMADFQPEQVETQPRVESREEAGSLHSGHQEQLNRKREHRPLPKNVISPSPEVWLHLSLKERNGNIAEPAITSLLFITYLCHPVSVILGK</sequence>
<dbReference type="SMART" id="SM00431">
    <property type="entry name" value="SCAN"/>
    <property type="match status" value="1"/>
</dbReference>
<feature type="region of interest" description="Disordered" evidence="3">
    <location>
        <begin position="159"/>
        <end position="195"/>
    </location>
</feature>
<evidence type="ECO:0000256" key="2">
    <source>
        <dbReference type="PROSITE-ProRule" id="PRU00187"/>
    </source>
</evidence>
<dbReference type="PANTHER" id="PTHR45935:SF25">
    <property type="entry name" value="SCAN BOX DOMAIN-CONTAINING PROTEIN"/>
    <property type="match status" value="1"/>
</dbReference>
<dbReference type="PANTHER" id="PTHR45935">
    <property type="entry name" value="PROTEIN ZBED8-RELATED"/>
    <property type="match status" value="1"/>
</dbReference>
<comment type="subcellular location">
    <subcellularLocation>
        <location evidence="2">Nucleus</location>
    </subcellularLocation>
</comment>
<dbReference type="InterPro" id="IPR003309">
    <property type="entry name" value="SCAN_dom"/>
</dbReference>
<dbReference type="GeneTree" id="ENSGT00940000161884"/>
<dbReference type="Ensembl" id="ENSPPYT00000056741.1">
    <property type="protein sequence ID" value="ENSPPYP00000038896.1"/>
    <property type="gene ID" value="ENSPPYG00000007207.3"/>
</dbReference>
<evidence type="ECO:0000256" key="3">
    <source>
        <dbReference type="SAM" id="MobiDB-lite"/>
    </source>
</evidence>
<dbReference type="Pfam" id="PF02023">
    <property type="entry name" value="SCAN"/>
    <property type="match status" value="1"/>
</dbReference>
<dbReference type="InterPro" id="IPR038269">
    <property type="entry name" value="SCAN_sf"/>
</dbReference>
<feature type="compositionally biased region" description="Basic and acidic residues" evidence="3">
    <location>
        <begin position="164"/>
        <end position="185"/>
    </location>
</feature>
<dbReference type="PROSITE" id="PS50804">
    <property type="entry name" value="SCAN_BOX"/>
    <property type="match status" value="1"/>
</dbReference>
<proteinExistence type="predicted"/>
<keyword evidence="6" id="KW-1185">Reference proteome</keyword>
<reference evidence="5" key="3">
    <citation type="submission" date="2025-09" db="UniProtKB">
        <authorList>
            <consortium name="Ensembl"/>
        </authorList>
    </citation>
    <scope>IDENTIFICATION</scope>
</reference>
<keyword evidence="1 2" id="KW-0539">Nucleus</keyword>
<name>A0A8I5TQ68_PONAB</name>
<feature type="domain" description="SCAN box" evidence="4">
    <location>
        <begin position="45"/>
        <end position="126"/>
    </location>
</feature>
<accession>A0A8I5TQ68</accession>
<dbReference type="Gene3D" id="1.10.4020.10">
    <property type="entry name" value="DNA breaking-rejoining enzymes"/>
    <property type="match status" value="1"/>
</dbReference>
<protein>
    <submittedName>
        <fullName evidence="5">Zinc finger with KRAB and SCAN domains 2</fullName>
    </submittedName>
</protein>
<dbReference type="AlphaFoldDB" id="A0A8I5TQ68"/>
<evidence type="ECO:0000259" key="4">
    <source>
        <dbReference type="PROSITE" id="PS50804"/>
    </source>
</evidence>
<dbReference type="SUPFAM" id="SSF47353">
    <property type="entry name" value="Retrovirus capsid dimerization domain-like"/>
    <property type="match status" value="1"/>
</dbReference>
<organism evidence="5 6">
    <name type="scientific">Pongo abelii</name>
    <name type="common">Sumatran orangutan</name>
    <name type="synonym">Pongo pygmaeus abelii</name>
    <dbReference type="NCBI Taxonomy" id="9601"/>
    <lineage>
        <taxon>Eukaryota</taxon>
        <taxon>Metazoa</taxon>
        <taxon>Chordata</taxon>
        <taxon>Craniata</taxon>
        <taxon>Vertebrata</taxon>
        <taxon>Euteleostomi</taxon>
        <taxon>Mammalia</taxon>
        <taxon>Eutheria</taxon>
        <taxon>Euarchontoglires</taxon>
        <taxon>Primates</taxon>
        <taxon>Haplorrhini</taxon>
        <taxon>Catarrhini</taxon>
        <taxon>Hominidae</taxon>
        <taxon>Pongo</taxon>
    </lineage>
</organism>
<evidence type="ECO:0000313" key="5">
    <source>
        <dbReference type="Ensembl" id="ENSPPYP00000038896.1"/>
    </source>
</evidence>
<reference evidence="5" key="2">
    <citation type="submission" date="2025-08" db="UniProtKB">
        <authorList>
            <consortium name="Ensembl"/>
        </authorList>
    </citation>
    <scope>IDENTIFICATION</scope>
</reference>